<evidence type="ECO:0000313" key="1">
    <source>
        <dbReference type="EMBL" id="KAJ8671744.1"/>
    </source>
</evidence>
<accession>A0ACC2NKV6</accession>
<name>A0ACC2NKV6_9HYME</name>
<gene>
    <name evidence="1" type="ORF">QAD02_003003</name>
</gene>
<protein>
    <submittedName>
        <fullName evidence="1">Uncharacterized protein</fullName>
    </submittedName>
</protein>
<dbReference type="EMBL" id="CM056743">
    <property type="protein sequence ID" value="KAJ8671744.1"/>
    <property type="molecule type" value="Genomic_DNA"/>
</dbReference>
<sequence length="390" mass="43681">MSDLTNIVVQNLSKKEIISLLHTFQAKDVLEKFSIDALRSVLRKIRDKQTSDKLAQDSETLKHLETAKDSEANSSYESLGDASHTDSKSDAITGSRPDDNQQADGASNDNNASEQRVNNMPHDSSERWEFNKEKDKWEDYVERLEFVFIAQNITDDSKKVAHLLTRCGPDSYKLIRDICAPTKLKDMKYDELVKKVNDHLCPKRSDNVERSLFRKTLQRTGESVTDFVTRLKENSLHCNFGAELNKNLCEQLSAGLQDQETKIALYSETDLTYEKAIAIAVTREAACESAASTNHSAPNQPIHHMQRKPGSSSSGGYRRNNSFANKNKSSTDKNVIHDVDVSADCDKCVSDAVQLPLRGGRGNSECASGKDRQITSNEPLRRSLRLANKL</sequence>
<evidence type="ECO:0000313" key="2">
    <source>
        <dbReference type="Proteomes" id="UP001239111"/>
    </source>
</evidence>
<dbReference type="Proteomes" id="UP001239111">
    <property type="component" value="Chromosome 3"/>
</dbReference>
<keyword evidence="2" id="KW-1185">Reference proteome</keyword>
<organism evidence="1 2">
    <name type="scientific">Eretmocerus hayati</name>
    <dbReference type="NCBI Taxonomy" id="131215"/>
    <lineage>
        <taxon>Eukaryota</taxon>
        <taxon>Metazoa</taxon>
        <taxon>Ecdysozoa</taxon>
        <taxon>Arthropoda</taxon>
        <taxon>Hexapoda</taxon>
        <taxon>Insecta</taxon>
        <taxon>Pterygota</taxon>
        <taxon>Neoptera</taxon>
        <taxon>Endopterygota</taxon>
        <taxon>Hymenoptera</taxon>
        <taxon>Apocrita</taxon>
        <taxon>Proctotrupomorpha</taxon>
        <taxon>Chalcidoidea</taxon>
        <taxon>Aphelinidae</taxon>
        <taxon>Aphelininae</taxon>
        <taxon>Eretmocerus</taxon>
    </lineage>
</organism>
<proteinExistence type="predicted"/>
<reference evidence="1" key="1">
    <citation type="submission" date="2023-04" db="EMBL/GenBank/DDBJ databases">
        <title>A chromosome-level genome assembly of the parasitoid wasp Eretmocerus hayati.</title>
        <authorList>
            <person name="Zhong Y."/>
            <person name="Liu S."/>
            <person name="Liu Y."/>
        </authorList>
    </citation>
    <scope>NUCLEOTIDE SEQUENCE</scope>
    <source>
        <strain evidence="1">ZJU_SS_LIU_2023</strain>
    </source>
</reference>
<comment type="caution">
    <text evidence="1">The sequence shown here is derived from an EMBL/GenBank/DDBJ whole genome shotgun (WGS) entry which is preliminary data.</text>
</comment>